<sequence length="62" mass="7094">MGFSTSVLSTFLLQIMKGPQHSTEGEKDLLPIQKRRDHKKVDTQDVDHCKARNTTIFMVFST</sequence>
<accession>A0A5B7G4W8</accession>
<dbReference type="Proteomes" id="UP000324222">
    <property type="component" value="Unassembled WGS sequence"/>
</dbReference>
<keyword evidence="2" id="KW-1185">Reference proteome</keyword>
<evidence type="ECO:0000313" key="1">
    <source>
        <dbReference type="EMBL" id="MPC55230.1"/>
    </source>
</evidence>
<comment type="caution">
    <text evidence="1">The sequence shown here is derived from an EMBL/GenBank/DDBJ whole genome shotgun (WGS) entry which is preliminary data.</text>
</comment>
<gene>
    <name evidence="1" type="ORF">E2C01_049162</name>
</gene>
<protein>
    <submittedName>
        <fullName evidence="1">Uncharacterized protein</fullName>
    </submittedName>
</protein>
<dbReference type="EMBL" id="VSRR010012996">
    <property type="protein sequence ID" value="MPC55230.1"/>
    <property type="molecule type" value="Genomic_DNA"/>
</dbReference>
<reference evidence="1 2" key="1">
    <citation type="submission" date="2019-05" db="EMBL/GenBank/DDBJ databases">
        <title>Another draft genome of Portunus trituberculatus and its Hox gene families provides insights of decapod evolution.</title>
        <authorList>
            <person name="Jeong J.-H."/>
            <person name="Song I."/>
            <person name="Kim S."/>
            <person name="Choi T."/>
            <person name="Kim D."/>
            <person name="Ryu S."/>
            <person name="Kim W."/>
        </authorList>
    </citation>
    <scope>NUCLEOTIDE SEQUENCE [LARGE SCALE GENOMIC DNA]</scope>
    <source>
        <tissue evidence="1">Muscle</tissue>
    </source>
</reference>
<organism evidence="1 2">
    <name type="scientific">Portunus trituberculatus</name>
    <name type="common">Swimming crab</name>
    <name type="synonym">Neptunus trituberculatus</name>
    <dbReference type="NCBI Taxonomy" id="210409"/>
    <lineage>
        <taxon>Eukaryota</taxon>
        <taxon>Metazoa</taxon>
        <taxon>Ecdysozoa</taxon>
        <taxon>Arthropoda</taxon>
        <taxon>Crustacea</taxon>
        <taxon>Multicrustacea</taxon>
        <taxon>Malacostraca</taxon>
        <taxon>Eumalacostraca</taxon>
        <taxon>Eucarida</taxon>
        <taxon>Decapoda</taxon>
        <taxon>Pleocyemata</taxon>
        <taxon>Brachyura</taxon>
        <taxon>Eubrachyura</taxon>
        <taxon>Portunoidea</taxon>
        <taxon>Portunidae</taxon>
        <taxon>Portuninae</taxon>
        <taxon>Portunus</taxon>
    </lineage>
</organism>
<name>A0A5B7G4W8_PORTR</name>
<proteinExistence type="predicted"/>
<dbReference type="AlphaFoldDB" id="A0A5B7G4W8"/>
<evidence type="ECO:0000313" key="2">
    <source>
        <dbReference type="Proteomes" id="UP000324222"/>
    </source>
</evidence>